<evidence type="ECO:0000313" key="2">
    <source>
        <dbReference type="EMBL" id="KAG0571913.1"/>
    </source>
</evidence>
<gene>
    <name evidence="2" type="ORF">KC19_VG053100</name>
</gene>
<comment type="caution">
    <text evidence="2">The sequence shown here is derived from an EMBL/GenBank/DDBJ whole genome shotgun (WGS) entry which is preliminary data.</text>
</comment>
<proteinExistence type="predicted"/>
<keyword evidence="1" id="KW-0732">Signal</keyword>
<keyword evidence="3" id="KW-1185">Reference proteome</keyword>
<sequence length="68" mass="7894">MCLCCGLFTWIEFLRFLGLADRGCSLSEERCLITDDSGSRIHLHCFCLTHAHSPREYSLLRKPLDCRF</sequence>
<evidence type="ECO:0008006" key="4">
    <source>
        <dbReference type="Google" id="ProtNLM"/>
    </source>
</evidence>
<protein>
    <recommendedName>
        <fullName evidence="4">Secreted protein</fullName>
    </recommendedName>
</protein>
<accession>A0A8T0HMJ4</accession>
<organism evidence="2 3">
    <name type="scientific">Ceratodon purpureus</name>
    <name type="common">Fire moss</name>
    <name type="synonym">Dicranum purpureum</name>
    <dbReference type="NCBI Taxonomy" id="3225"/>
    <lineage>
        <taxon>Eukaryota</taxon>
        <taxon>Viridiplantae</taxon>
        <taxon>Streptophyta</taxon>
        <taxon>Embryophyta</taxon>
        <taxon>Bryophyta</taxon>
        <taxon>Bryophytina</taxon>
        <taxon>Bryopsida</taxon>
        <taxon>Dicranidae</taxon>
        <taxon>Pseudoditrichales</taxon>
        <taxon>Ditrichaceae</taxon>
        <taxon>Ceratodon</taxon>
    </lineage>
</organism>
<reference evidence="2" key="1">
    <citation type="submission" date="2020-06" db="EMBL/GenBank/DDBJ databases">
        <title>WGS assembly of Ceratodon purpureus strain R40.</title>
        <authorList>
            <person name="Carey S.B."/>
            <person name="Jenkins J."/>
            <person name="Shu S."/>
            <person name="Lovell J.T."/>
            <person name="Sreedasyam A."/>
            <person name="Maumus F."/>
            <person name="Tiley G.P."/>
            <person name="Fernandez-Pozo N."/>
            <person name="Barry K."/>
            <person name="Chen C."/>
            <person name="Wang M."/>
            <person name="Lipzen A."/>
            <person name="Daum C."/>
            <person name="Saski C.A."/>
            <person name="Payton A.C."/>
            <person name="Mcbreen J.C."/>
            <person name="Conrad R.E."/>
            <person name="Kollar L.M."/>
            <person name="Olsson S."/>
            <person name="Huttunen S."/>
            <person name="Landis J.B."/>
            <person name="Wickett N.J."/>
            <person name="Johnson M.G."/>
            <person name="Rensing S.A."/>
            <person name="Grimwood J."/>
            <person name="Schmutz J."/>
            <person name="Mcdaniel S.F."/>
        </authorList>
    </citation>
    <scope>NUCLEOTIDE SEQUENCE</scope>
    <source>
        <strain evidence="2">R40</strain>
    </source>
</reference>
<evidence type="ECO:0000313" key="3">
    <source>
        <dbReference type="Proteomes" id="UP000822688"/>
    </source>
</evidence>
<dbReference type="EMBL" id="CM026426">
    <property type="protein sequence ID" value="KAG0571913.1"/>
    <property type="molecule type" value="Genomic_DNA"/>
</dbReference>
<feature type="signal peptide" evidence="1">
    <location>
        <begin position="1"/>
        <end position="20"/>
    </location>
</feature>
<dbReference type="Proteomes" id="UP000822688">
    <property type="component" value="Chromosome V"/>
</dbReference>
<dbReference type="AlphaFoldDB" id="A0A8T0HMJ4"/>
<evidence type="ECO:0000256" key="1">
    <source>
        <dbReference type="SAM" id="SignalP"/>
    </source>
</evidence>
<name>A0A8T0HMJ4_CERPU</name>
<feature type="chain" id="PRO_5035729378" description="Secreted protein" evidence="1">
    <location>
        <begin position="21"/>
        <end position="68"/>
    </location>
</feature>